<comment type="caution">
    <text evidence="2">The sequence shown here is derived from an EMBL/GenBank/DDBJ whole genome shotgun (WGS) entry which is preliminary data.</text>
</comment>
<sequence>MTKKKNLMPGHVLNTHPKLEEKGKKKSPRNPEAPQTTKRCQQKNSMESYPELDTGSRAENFNGAENVSTQCRQRGVQEEKLLGFQLTASPSPPFYKQFRHGYIVAVHKK</sequence>
<protein>
    <submittedName>
        <fullName evidence="2">Uncharacterized protein</fullName>
    </submittedName>
</protein>
<organism evidence="2 3">
    <name type="scientific">Daphnia magna</name>
    <dbReference type="NCBI Taxonomy" id="35525"/>
    <lineage>
        <taxon>Eukaryota</taxon>
        <taxon>Metazoa</taxon>
        <taxon>Ecdysozoa</taxon>
        <taxon>Arthropoda</taxon>
        <taxon>Crustacea</taxon>
        <taxon>Branchiopoda</taxon>
        <taxon>Diplostraca</taxon>
        <taxon>Cladocera</taxon>
        <taxon>Anomopoda</taxon>
        <taxon>Daphniidae</taxon>
        <taxon>Daphnia</taxon>
    </lineage>
</organism>
<keyword evidence="3" id="KW-1185">Reference proteome</keyword>
<gene>
    <name evidence="2" type="ORF">OUZ56_002361</name>
</gene>
<evidence type="ECO:0000313" key="3">
    <source>
        <dbReference type="Proteomes" id="UP001234178"/>
    </source>
</evidence>
<feature type="region of interest" description="Disordered" evidence="1">
    <location>
        <begin position="1"/>
        <end position="61"/>
    </location>
</feature>
<reference evidence="2 3" key="1">
    <citation type="journal article" date="2023" name="Nucleic Acids Res.">
        <title>The hologenome of Daphnia magna reveals possible DNA methylation and microbiome-mediated evolution of the host genome.</title>
        <authorList>
            <person name="Chaturvedi A."/>
            <person name="Li X."/>
            <person name="Dhandapani V."/>
            <person name="Marshall H."/>
            <person name="Kissane S."/>
            <person name="Cuenca-Cambronero M."/>
            <person name="Asole G."/>
            <person name="Calvet F."/>
            <person name="Ruiz-Romero M."/>
            <person name="Marangio P."/>
            <person name="Guigo R."/>
            <person name="Rago D."/>
            <person name="Mirbahai L."/>
            <person name="Eastwood N."/>
            <person name="Colbourne J.K."/>
            <person name="Zhou J."/>
            <person name="Mallon E."/>
            <person name="Orsini L."/>
        </authorList>
    </citation>
    <scope>NUCLEOTIDE SEQUENCE [LARGE SCALE GENOMIC DNA]</scope>
    <source>
        <strain evidence="2">LRV0_1</strain>
    </source>
</reference>
<dbReference type="EMBL" id="JAOYFB010000036">
    <property type="protein sequence ID" value="KAK4020377.1"/>
    <property type="molecule type" value="Genomic_DNA"/>
</dbReference>
<evidence type="ECO:0000313" key="2">
    <source>
        <dbReference type="EMBL" id="KAK4020377.1"/>
    </source>
</evidence>
<accession>A0ABR0A5F4</accession>
<name>A0ABR0A5F4_9CRUS</name>
<proteinExistence type="predicted"/>
<feature type="compositionally biased region" description="Polar residues" evidence="1">
    <location>
        <begin position="33"/>
        <end position="47"/>
    </location>
</feature>
<evidence type="ECO:0000256" key="1">
    <source>
        <dbReference type="SAM" id="MobiDB-lite"/>
    </source>
</evidence>
<dbReference type="Proteomes" id="UP001234178">
    <property type="component" value="Unassembled WGS sequence"/>
</dbReference>